<organism evidence="1">
    <name type="scientific">Anguilla anguilla</name>
    <name type="common">European freshwater eel</name>
    <name type="synonym">Muraena anguilla</name>
    <dbReference type="NCBI Taxonomy" id="7936"/>
    <lineage>
        <taxon>Eukaryota</taxon>
        <taxon>Metazoa</taxon>
        <taxon>Chordata</taxon>
        <taxon>Craniata</taxon>
        <taxon>Vertebrata</taxon>
        <taxon>Euteleostomi</taxon>
        <taxon>Actinopterygii</taxon>
        <taxon>Neopterygii</taxon>
        <taxon>Teleostei</taxon>
        <taxon>Anguilliformes</taxon>
        <taxon>Anguillidae</taxon>
        <taxon>Anguilla</taxon>
    </lineage>
</organism>
<evidence type="ECO:0000313" key="1">
    <source>
        <dbReference type="EMBL" id="JAH38504.1"/>
    </source>
</evidence>
<protein>
    <submittedName>
        <fullName evidence="1">Uncharacterized protein</fullName>
    </submittedName>
</protein>
<accession>A0A0E9SAS1</accession>
<reference evidence="1" key="1">
    <citation type="submission" date="2014-11" db="EMBL/GenBank/DDBJ databases">
        <authorList>
            <person name="Amaro Gonzalez C."/>
        </authorList>
    </citation>
    <scope>NUCLEOTIDE SEQUENCE</scope>
</reference>
<dbReference type="EMBL" id="GBXM01070073">
    <property type="protein sequence ID" value="JAH38504.1"/>
    <property type="molecule type" value="Transcribed_RNA"/>
</dbReference>
<proteinExistence type="predicted"/>
<reference evidence="1" key="2">
    <citation type="journal article" date="2015" name="Fish Shellfish Immunol.">
        <title>Early steps in the European eel (Anguilla anguilla)-Vibrio vulnificus interaction in the gills: Role of the RtxA13 toxin.</title>
        <authorList>
            <person name="Callol A."/>
            <person name="Pajuelo D."/>
            <person name="Ebbesson L."/>
            <person name="Teles M."/>
            <person name="MacKenzie S."/>
            <person name="Amaro C."/>
        </authorList>
    </citation>
    <scope>NUCLEOTIDE SEQUENCE</scope>
</reference>
<sequence>MQNSNHWEAAV</sequence>
<name>A0A0E9SAS1_ANGAN</name>